<protein>
    <submittedName>
        <fullName evidence="2">Uncharacterized protein</fullName>
    </submittedName>
</protein>
<feature type="compositionally biased region" description="Polar residues" evidence="1">
    <location>
        <begin position="1"/>
        <end position="10"/>
    </location>
</feature>
<comment type="caution">
    <text evidence="2">The sequence shown here is derived from an EMBL/GenBank/DDBJ whole genome shotgun (WGS) entry which is preliminary data.</text>
</comment>
<proteinExistence type="predicted"/>
<evidence type="ECO:0000256" key="1">
    <source>
        <dbReference type="SAM" id="MobiDB-lite"/>
    </source>
</evidence>
<feature type="region of interest" description="Disordered" evidence="1">
    <location>
        <begin position="52"/>
        <end position="80"/>
    </location>
</feature>
<organism evidence="2 3">
    <name type="scientific">Eumeta variegata</name>
    <name type="common">Bagworm moth</name>
    <name type="synonym">Eumeta japonica</name>
    <dbReference type="NCBI Taxonomy" id="151549"/>
    <lineage>
        <taxon>Eukaryota</taxon>
        <taxon>Metazoa</taxon>
        <taxon>Ecdysozoa</taxon>
        <taxon>Arthropoda</taxon>
        <taxon>Hexapoda</taxon>
        <taxon>Insecta</taxon>
        <taxon>Pterygota</taxon>
        <taxon>Neoptera</taxon>
        <taxon>Endopterygota</taxon>
        <taxon>Lepidoptera</taxon>
        <taxon>Glossata</taxon>
        <taxon>Ditrysia</taxon>
        <taxon>Tineoidea</taxon>
        <taxon>Psychidae</taxon>
        <taxon>Oiketicinae</taxon>
        <taxon>Eumeta</taxon>
    </lineage>
</organism>
<name>A0A4C1ZCZ7_EUMVA</name>
<evidence type="ECO:0000313" key="3">
    <source>
        <dbReference type="Proteomes" id="UP000299102"/>
    </source>
</evidence>
<feature type="compositionally biased region" description="Acidic residues" evidence="1">
    <location>
        <begin position="16"/>
        <end position="29"/>
    </location>
</feature>
<reference evidence="2 3" key="1">
    <citation type="journal article" date="2019" name="Commun. Biol.">
        <title>The bagworm genome reveals a unique fibroin gene that provides high tensile strength.</title>
        <authorList>
            <person name="Kono N."/>
            <person name="Nakamura H."/>
            <person name="Ohtoshi R."/>
            <person name="Tomita M."/>
            <person name="Numata K."/>
            <person name="Arakawa K."/>
        </authorList>
    </citation>
    <scope>NUCLEOTIDE SEQUENCE [LARGE SCALE GENOMIC DNA]</scope>
</reference>
<dbReference type="AlphaFoldDB" id="A0A4C1ZCZ7"/>
<sequence>MCRRSSNQDLIHSETELDSFSDESNESNDEGFTQVQSRKARKPKFYATYGPGFIRLSGKKPKASSSSIAPPSQWPSPPLRPSSYLCSKRLTTRLSGVLSGSQIPRIIETLSMIRLPHFAHTPYKKSECGLTRR</sequence>
<accession>A0A4C1ZCZ7</accession>
<feature type="region of interest" description="Disordered" evidence="1">
    <location>
        <begin position="1"/>
        <end position="40"/>
    </location>
</feature>
<dbReference type="EMBL" id="BGZK01001700">
    <property type="protein sequence ID" value="GBP84819.1"/>
    <property type="molecule type" value="Genomic_DNA"/>
</dbReference>
<evidence type="ECO:0000313" key="2">
    <source>
        <dbReference type="EMBL" id="GBP84819.1"/>
    </source>
</evidence>
<keyword evidence="3" id="KW-1185">Reference proteome</keyword>
<gene>
    <name evidence="2" type="ORF">EVAR_32718_1</name>
</gene>
<dbReference type="Proteomes" id="UP000299102">
    <property type="component" value="Unassembled WGS sequence"/>
</dbReference>